<dbReference type="NCBIfam" id="TIGR01786">
    <property type="entry name" value="TonB-hemlactrns"/>
    <property type="match status" value="1"/>
</dbReference>
<dbReference type="InterPro" id="IPR036942">
    <property type="entry name" value="Beta-barrel_TonB_sf"/>
</dbReference>
<dbReference type="Pfam" id="PF07660">
    <property type="entry name" value="STN"/>
    <property type="match status" value="1"/>
</dbReference>
<feature type="signal peptide" evidence="14">
    <location>
        <begin position="1"/>
        <end position="29"/>
    </location>
</feature>
<dbReference type="Pfam" id="PF07715">
    <property type="entry name" value="Plug"/>
    <property type="match status" value="1"/>
</dbReference>
<evidence type="ECO:0000256" key="5">
    <source>
        <dbReference type="ARBA" id="ARBA00022496"/>
    </source>
</evidence>
<evidence type="ECO:0000256" key="13">
    <source>
        <dbReference type="RuleBase" id="RU003357"/>
    </source>
</evidence>
<evidence type="ECO:0000256" key="3">
    <source>
        <dbReference type="ARBA" id="ARBA00022448"/>
    </source>
</evidence>
<dbReference type="EMBL" id="QJUP01000009">
    <property type="protein sequence ID" value="TBU97354.1"/>
    <property type="molecule type" value="Genomic_DNA"/>
</dbReference>
<dbReference type="PANTHER" id="PTHR30069:SF41">
    <property type="entry name" value="HEME_HEMOPEXIN UTILIZATION PROTEIN C"/>
    <property type="match status" value="1"/>
</dbReference>
<feature type="domain" description="Secretin/TonB short N-terminal" evidence="15">
    <location>
        <begin position="71"/>
        <end position="118"/>
    </location>
</feature>
<evidence type="ECO:0000256" key="12">
    <source>
        <dbReference type="PROSITE-ProRule" id="PRU01360"/>
    </source>
</evidence>
<evidence type="ECO:0000256" key="8">
    <source>
        <dbReference type="ARBA" id="ARBA00023004"/>
    </source>
</evidence>
<dbReference type="NCBIfam" id="TIGR01785">
    <property type="entry name" value="TonB-hemin"/>
    <property type="match status" value="1"/>
</dbReference>
<evidence type="ECO:0000256" key="1">
    <source>
        <dbReference type="ARBA" id="ARBA00004571"/>
    </source>
</evidence>
<evidence type="ECO:0000313" key="17">
    <source>
        <dbReference type="Proteomes" id="UP000292639"/>
    </source>
</evidence>
<dbReference type="Gene3D" id="2.40.170.20">
    <property type="entry name" value="TonB-dependent receptor, beta-barrel domain"/>
    <property type="match status" value="1"/>
</dbReference>
<dbReference type="Gene3D" id="2.170.130.10">
    <property type="entry name" value="TonB-dependent receptor, plug domain"/>
    <property type="match status" value="1"/>
</dbReference>
<evidence type="ECO:0000256" key="14">
    <source>
        <dbReference type="SAM" id="SignalP"/>
    </source>
</evidence>
<dbReference type="Proteomes" id="UP000292639">
    <property type="component" value="Unassembled WGS sequence"/>
</dbReference>
<dbReference type="InterPro" id="IPR037066">
    <property type="entry name" value="Plug_dom_sf"/>
</dbReference>
<dbReference type="Pfam" id="PF00593">
    <property type="entry name" value="TonB_dep_Rec_b-barrel"/>
    <property type="match status" value="1"/>
</dbReference>
<dbReference type="CDD" id="cd01347">
    <property type="entry name" value="ligand_gated_channel"/>
    <property type="match status" value="1"/>
</dbReference>
<dbReference type="Gene3D" id="3.55.50.30">
    <property type="match status" value="1"/>
</dbReference>
<sequence length="890" mass="97218">MMQQMKIGPLARAVGLGILATCAASPSQAREATPPAASEAPRNALARTLSFDIPPQPLREALLHFASQAGIDLLLAEVDLNGLESAALQGQYSIEQGLQRLLAGTGIGYSQQQTGKRPGVQLFDLPSASSRAIHLGHIEIQSGSPNDWVYEAPRSVAVIDREQLDRRPARHAADMLEQTSGVYSSVSQQDPALSVNIRGIQDYGRVNMNIDGMRQNFQKSGHGQRNGQMYIDPELLSAVTVAKGPSSGVGGAGAAGGITTFSTYGAREFLEPGKEVGGRLSATSGSNGTHFIGSGLFAMGNDIGDILLGASERHLGNYTPGKHGDISGIRISDLMNDASRAQFLDRVKSEVLYSEYTMRSRMAKFGLNLPGDQRVQLSYLQTQVSSPNAGTLGNTDPAWSYAGKSNVLARNLALDYSLQPQDNDWLDLKAKLYHVDTDDDSDVVSSALRYQIDTRVRTYGLQLDNTSQLISSADGHKLSANYGLDIFHDKASSDSTREVASNVTPAGKRTMSSLFASLDYSYDDWLNIQAGLRYDRYHLRGNTGLNYKKLPFTVDNPCTARSIALCPGSVNTWLPFDVDREEGKLSPTLAIGIKPGIDWLELFANYGKAWRPAATTESLAAGSAHTSDTLYPNPFLEPERSRSWEVGFNTLNSSLFMPGDRLATKLAWFDSTIDNYIYQAINRCIPGYNGCSLGYTAYVNNQAQMRFRGLEFQLNYDAGFAYTDLTWTRMIGENEFCSTMRYLGGGTTVGGGRGNYYEVDLDDANNSNCLMAQAFTSTQQRPGDRGSLTLGGRAFDQRLDAGVTIRYTPGYKSDLRTNNNGGYISNIYNADWEAYTLYDLYASFKLTDSLTVRGSVENLTNVAYITQYGDYLAYTLGRGRTVQGSVEYRF</sequence>
<keyword evidence="3 12" id="KW-0813">Transport</keyword>
<gene>
    <name evidence="16" type="ORF">DNJ96_08630</name>
</gene>
<evidence type="ECO:0000256" key="2">
    <source>
        <dbReference type="ARBA" id="ARBA00009810"/>
    </source>
</evidence>
<dbReference type="PROSITE" id="PS52016">
    <property type="entry name" value="TONB_DEPENDENT_REC_3"/>
    <property type="match status" value="1"/>
</dbReference>
<dbReference type="InterPro" id="IPR000531">
    <property type="entry name" value="Beta-barrel_TonB"/>
</dbReference>
<dbReference type="SMART" id="SM00965">
    <property type="entry name" value="STN"/>
    <property type="match status" value="1"/>
</dbReference>
<dbReference type="InterPro" id="IPR012910">
    <property type="entry name" value="Plug_dom"/>
</dbReference>
<name>A0A4Q9RB05_9GAMM</name>
<evidence type="ECO:0000256" key="6">
    <source>
        <dbReference type="ARBA" id="ARBA00022692"/>
    </source>
</evidence>
<dbReference type="AlphaFoldDB" id="A0A4Q9RB05"/>
<evidence type="ECO:0000256" key="10">
    <source>
        <dbReference type="ARBA" id="ARBA00023136"/>
    </source>
</evidence>
<dbReference type="GO" id="GO:0015344">
    <property type="term" value="F:siderophore uptake transmembrane transporter activity"/>
    <property type="evidence" value="ECO:0007669"/>
    <property type="project" value="TreeGrafter"/>
</dbReference>
<proteinExistence type="inferred from homology"/>
<keyword evidence="5" id="KW-0410">Iron transport</keyword>
<reference evidence="16 17" key="1">
    <citation type="submission" date="2018-06" db="EMBL/GenBank/DDBJ databases">
        <title>Three novel Pseudomonas species isolated from symptomatic oak.</title>
        <authorList>
            <person name="Bueno-Gonzalez V."/>
            <person name="Brady C."/>
        </authorList>
    </citation>
    <scope>NUCLEOTIDE SEQUENCE [LARGE SCALE GENOMIC DNA]</scope>
    <source>
        <strain evidence="16 17">P17C</strain>
    </source>
</reference>
<evidence type="ECO:0000256" key="9">
    <source>
        <dbReference type="ARBA" id="ARBA00023077"/>
    </source>
</evidence>
<protein>
    <submittedName>
        <fullName evidence="16">TonB-dependent receptor</fullName>
    </submittedName>
</protein>
<comment type="subcellular location">
    <subcellularLocation>
        <location evidence="1 12">Cell outer membrane</location>
        <topology evidence="1 12">Multi-pass membrane protein</topology>
    </subcellularLocation>
</comment>
<keyword evidence="17" id="KW-1185">Reference proteome</keyword>
<evidence type="ECO:0000256" key="7">
    <source>
        <dbReference type="ARBA" id="ARBA00022729"/>
    </source>
</evidence>
<feature type="chain" id="PRO_5020503812" evidence="14">
    <location>
        <begin position="30"/>
        <end position="890"/>
    </location>
</feature>
<keyword evidence="5" id="KW-0406">Ion transport</keyword>
<dbReference type="GO" id="GO:0044718">
    <property type="term" value="P:siderophore transmembrane transport"/>
    <property type="evidence" value="ECO:0007669"/>
    <property type="project" value="TreeGrafter"/>
</dbReference>
<accession>A0A4Q9RB05</accession>
<keyword evidence="16" id="KW-0675">Receptor</keyword>
<keyword evidence="7 14" id="KW-0732">Signal</keyword>
<comment type="similarity">
    <text evidence="2 12 13">Belongs to the TonB-dependent receptor family.</text>
</comment>
<dbReference type="InterPro" id="IPR039426">
    <property type="entry name" value="TonB-dep_rcpt-like"/>
</dbReference>
<keyword evidence="11 12" id="KW-0998">Cell outer membrane</keyword>
<dbReference type="GO" id="GO:0009279">
    <property type="term" value="C:cell outer membrane"/>
    <property type="evidence" value="ECO:0007669"/>
    <property type="project" value="UniProtKB-SubCell"/>
</dbReference>
<dbReference type="SUPFAM" id="SSF56935">
    <property type="entry name" value="Porins"/>
    <property type="match status" value="1"/>
</dbReference>
<keyword evidence="8" id="KW-0408">Iron</keyword>
<dbReference type="RefSeq" id="WP_131186168.1">
    <property type="nucleotide sequence ID" value="NZ_QJUO01000050.1"/>
</dbReference>
<keyword evidence="10 12" id="KW-0472">Membrane</keyword>
<organism evidence="16 17">
    <name type="scientific">Stutzerimonas kirkiae</name>
    <dbReference type="NCBI Taxonomy" id="2211392"/>
    <lineage>
        <taxon>Bacteria</taxon>
        <taxon>Pseudomonadati</taxon>
        <taxon>Pseudomonadota</taxon>
        <taxon>Gammaproteobacteria</taxon>
        <taxon>Pseudomonadales</taxon>
        <taxon>Pseudomonadaceae</taxon>
        <taxon>Stutzerimonas</taxon>
    </lineage>
</organism>
<keyword evidence="9 13" id="KW-0798">TonB box</keyword>
<dbReference type="InterPro" id="IPR011662">
    <property type="entry name" value="Secretin/TonB_short_N"/>
</dbReference>
<dbReference type="PANTHER" id="PTHR30069">
    <property type="entry name" value="TONB-DEPENDENT OUTER MEMBRANE RECEPTOR"/>
    <property type="match status" value="1"/>
</dbReference>
<dbReference type="OrthoDB" id="6046653at2"/>
<keyword evidence="6 12" id="KW-0812">Transmembrane</keyword>
<dbReference type="InterPro" id="IPR010949">
    <property type="entry name" value="TonB_Hb/transfer/lactofer_rcpt"/>
</dbReference>
<evidence type="ECO:0000259" key="15">
    <source>
        <dbReference type="SMART" id="SM00965"/>
    </source>
</evidence>
<keyword evidence="4 12" id="KW-1134">Transmembrane beta strand</keyword>
<dbReference type="InterPro" id="IPR011276">
    <property type="entry name" value="TonB_haem/Hb_rcpt"/>
</dbReference>
<comment type="caution">
    <text evidence="16">The sequence shown here is derived from an EMBL/GenBank/DDBJ whole genome shotgun (WGS) entry which is preliminary data.</text>
</comment>
<evidence type="ECO:0000256" key="4">
    <source>
        <dbReference type="ARBA" id="ARBA00022452"/>
    </source>
</evidence>
<evidence type="ECO:0000256" key="11">
    <source>
        <dbReference type="ARBA" id="ARBA00023237"/>
    </source>
</evidence>
<dbReference type="GO" id="GO:0015232">
    <property type="term" value="F:heme transmembrane transporter activity"/>
    <property type="evidence" value="ECO:0007669"/>
    <property type="project" value="InterPro"/>
</dbReference>
<evidence type="ECO:0000313" key="16">
    <source>
        <dbReference type="EMBL" id="TBU97354.1"/>
    </source>
</evidence>